<dbReference type="KEGG" id="mlr:MELLADRAFT_114565"/>
<dbReference type="VEuPathDB" id="FungiDB:MELLADRAFT_114565"/>
<dbReference type="GeneID" id="18925393"/>
<keyword evidence="2" id="KW-1185">Reference proteome</keyword>
<dbReference type="RefSeq" id="XP_007419594.1">
    <property type="nucleotide sequence ID" value="XM_007419532.1"/>
</dbReference>
<dbReference type="Gene3D" id="3.40.50.620">
    <property type="entry name" value="HUPs"/>
    <property type="match status" value="1"/>
</dbReference>
<dbReference type="Proteomes" id="UP000001072">
    <property type="component" value="Unassembled WGS sequence"/>
</dbReference>
<proteinExistence type="predicted"/>
<dbReference type="InterPro" id="IPR014729">
    <property type="entry name" value="Rossmann-like_a/b/a_fold"/>
</dbReference>
<dbReference type="InParanoid" id="F4SDZ0"/>
<gene>
    <name evidence="1" type="ORF">MELLADRAFT_114565</name>
</gene>
<protein>
    <submittedName>
        <fullName evidence="1">Uncharacterized protein</fullName>
    </submittedName>
</protein>
<evidence type="ECO:0000313" key="2">
    <source>
        <dbReference type="Proteomes" id="UP000001072"/>
    </source>
</evidence>
<evidence type="ECO:0000313" key="1">
    <source>
        <dbReference type="EMBL" id="EGF97136.1"/>
    </source>
</evidence>
<reference evidence="2" key="1">
    <citation type="journal article" date="2011" name="Proc. Natl. Acad. Sci. U.S.A.">
        <title>Obligate biotrophy features unraveled by the genomic analysis of rust fungi.</title>
        <authorList>
            <person name="Duplessis S."/>
            <person name="Cuomo C.A."/>
            <person name="Lin Y.-C."/>
            <person name="Aerts A."/>
            <person name="Tisserant E."/>
            <person name="Veneault-Fourrey C."/>
            <person name="Joly D.L."/>
            <person name="Hacquard S."/>
            <person name="Amselem J."/>
            <person name="Cantarel B.L."/>
            <person name="Chiu R."/>
            <person name="Coutinho P.M."/>
            <person name="Feau N."/>
            <person name="Field M."/>
            <person name="Frey P."/>
            <person name="Gelhaye E."/>
            <person name="Goldberg J."/>
            <person name="Grabherr M.G."/>
            <person name="Kodira C.D."/>
            <person name="Kohler A."/>
            <person name="Kuees U."/>
            <person name="Lindquist E.A."/>
            <person name="Lucas S.M."/>
            <person name="Mago R."/>
            <person name="Mauceli E."/>
            <person name="Morin E."/>
            <person name="Murat C."/>
            <person name="Pangilinan J.L."/>
            <person name="Park R."/>
            <person name="Pearson M."/>
            <person name="Quesneville H."/>
            <person name="Rouhier N."/>
            <person name="Sakthikumar S."/>
            <person name="Salamov A.A."/>
            <person name="Schmutz J."/>
            <person name="Selles B."/>
            <person name="Shapiro H."/>
            <person name="Tanguay P."/>
            <person name="Tuskan G.A."/>
            <person name="Henrissat B."/>
            <person name="Van de Peer Y."/>
            <person name="Rouze P."/>
            <person name="Ellis J.G."/>
            <person name="Dodds P.N."/>
            <person name="Schein J.E."/>
            <person name="Zhong S."/>
            <person name="Hamelin R.C."/>
            <person name="Grigoriev I.V."/>
            <person name="Szabo L.J."/>
            <person name="Martin F."/>
        </authorList>
    </citation>
    <scope>NUCLEOTIDE SEQUENCE [LARGE SCALE GENOMIC DNA]</scope>
    <source>
        <strain evidence="2">98AG31 / pathotype 3-4-7</strain>
    </source>
</reference>
<organism evidence="2">
    <name type="scientific">Melampsora larici-populina (strain 98AG31 / pathotype 3-4-7)</name>
    <name type="common">Poplar leaf rust fungus</name>
    <dbReference type="NCBI Taxonomy" id="747676"/>
    <lineage>
        <taxon>Eukaryota</taxon>
        <taxon>Fungi</taxon>
        <taxon>Dikarya</taxon>
        <taxon>Basidiomycota</taxon>
        <taxon>Pucciniomycotina</taxon>
        <taxon>Pucciniomycetes</taxon>
        <taxon>Pucciniales</taxon>
        <taxon>Melampsoraceae</taxon>
        <taxon>Melampsora</taxon>
    </lineage>
</organism>
<dbReference type="HOGENOM" id="CLU_1886230_0_0_1"/>
<dbReference type="OrthoDB" id="330671at2759"/>
<dbReference type="EMBL" id="GL883314">
    <property type="protein sequence ID" value="EGF97136.1"/>
    <property type="molecule type" value="Genomic_DNA"/>
</dbReference>
<sequence>MNRFENFTKPNAYNLQSVIFISESYNASIDTTSKIKQSNEITLKLEIKFHVVALGGTCVPDDNLLINKNYKTELQASLEEHTRLVKNLHGPTATDPNIQALIVSYATPSGADQVDQICIINGFNISEIFVIDLID</sequence>
<accession>F4SDZ0</accession>
<dbReference type="AlphaFoldDB" id="F4SDZ0"/>
<name>F4SDZ0_MELLP</name>